<evidence type="ECO:0000313" key="4">
    <source>
        <dbReference type="Proteomes" id="UP000185639"/>
    </source>
</evidence>
<keyword evidence="2" id="KW-1133">Transmembrane helix</keyword>
<dbReference type="AlphaFoldDB" id="A0A1N7PF09"/>
<proteinExistence type="predicted"/>
<dbReference type="EMBL" id="FTOH01000009">
    <property type="protein sequence ID" value="SIT09110.1"/>
    <property type="molecule type" value="Genomic_DNA"/>
</dbReference>
<accession>A0A1N7PF09</accession>
<keyword evidence="2" id="KW-0472">Membrane</keyword>
<organism evidence="3 4">
    <name type="scientific">Thalassolituus maritimus</name>
    <dbReference type="NCBI Taxonomy" id="484498"/>
    <lineage>
        <taxon>Bacteria</taxon>
        <taxon>Pseudomonadati</taxon>
        <taxon>Pseudomonadota</taxon>
        <taxon>Gammaproteobacteria</taxon>
        <taxon>Oceanospirillales</taxon>
        <taxon>Oceanospirillaceae</taxon>
        <taxon>Thalassolituus</taxon>
    </lineage>
</organism>
<evidence type="ECO:0000313" key="3">
    <source>
        <dbReference type="EMBL" id="SIT09110.1"/>
    </source>
</evidence>
<protein>
    <submittedName>
        <fullName evidence="3">Uncharacterized protein</fullName>
    </submittedName>
</protein>
<dbReference type="RefSeq" id="WP_076517223.1">
    <property type="nucleotide sequence ID" value="NZ_FTOH01000009.1"/>
</dbReference>
<keyword evidence="4" id="KW-1185">Reference proteome</keyword>
<evidence type="ECO:0000256" key="2">
    <source>
        <dbReference type="SAM" id="Phobius"/>
    </source>
</evidence>
<feature type="region of interest" description="Disordered" evidence="1">
    <location>
        <begin position="219"/>
        <end position="248"/>
    </location>
</feature>
<keyword evidence="2" id="KW-0812">Transmembrane</keyword>
<dbReference type="OrthoDB" id="9878500at2"/>
<reference evidence="4" key="1">
    <citation type="submission" date="2017-01" db="EMBL/GenBank/DDBJ databases">
        <authorList>
            <person name="Varghese N."/>
            <person name="Submissions S."/>
        </authorList>
    </citation>
    <scope>NUCLEOTIDE SEQUENCE [LARGE SCALE GENOMIC DNA]</scope>
    <source>
        <strain evidence="4">DSM 24913</strain>
    </source>
</reference>
<dbReference type="Proteomes" id="UP000185639">
    <property type="component" value="Unassembled WGS sequence"/>
</dbReference>
<sequence length="248" mass="27914">MDSTTMIAVAIVTGIIAIAVVTVKKWLDQYRLEQMRKSVEHIDSINMTSNVGSSLRPWLSIEALRALAELTDFHAQQVNTKFITMPPRTSKALDQAEEWRNNAPPPSPSPLPTQPKQAKELRDSLMDYLELIKSGHKEHVIPTESARERIREATVLNARICANTYQARAKQSLAQNAPNQALHFLKRAEKTIRNIKDLPQDLMTELDALVEAIDELEQHRASSGPTRLAEGAEELAEAEKSWKKKTFD</sequence>
<gene>
    <name evidence="3" type="ORF">SAMN05421686_109136</name>
</gene>
<name>A0A1N7PF09_9GAMM</name>
<evidence type="ECO:0000256" key="1">
    <source>
        <dbReference type="SAM" id="MobiDB-lite"/>
    </source>
</evidence>
<feature type="transmembrane region" description="Helical" evidence="2">
    <location>
        <begin position="6"/>
        <end position="27"/>
    </location>
</feature>
<feature type="compositionally biased region" description="Basic and acidic residues" evidence="1">
    <location>
        <begin position="237"/>
        <end position="248"/>
    </location>
</feature>